<gene>
    <name evidence="5" type="ORF">DSM5745_02801</name>
</gene>
<evidence type="ECO:0000256" key="2">
    <source>
        <dbReference type="ARBA" id="ARBA00022946"/>
    </source>
</evidence>
<protein>
    <recommendedName>
        <fullName evidence="7">Tim44-like domain-containing protein</fullName>
    </recommendedName>
</protein>
<dbReference type="InterPro" id="IPR051975">
    <property type="entry name" value="mtLSU_mL45"/>
</dbReference>
<evidence type="ECO:0000313" key="6">
    <source>
        <dbReference type="Proteomes" id="UP000256690"/>
    </source>
</evidence>
<evidence type="ECO:0000256" key="3">
    <source>
        <dbReference type="ARBA" id="ARBA00023128"/>
    </source>
</evidence>
<name>A0A3D8SIJ7_9EURO</name>
<organism evidence="5 6">
    <name type="scientific">Aspergillus mulundensis</name>
    <dbReference type="NCBI Taxonomy" id="1810919"/>
    <lineage>
        <taxon>Eukaryota</taxon>
        <taxon>Fungi</taxon>
        <taxon>Dikarya</taxon>
        <taxon>Ascomycota</taxon>
        <taxon>Pezizomycotina</taxon>
        <taxon>Eurotiomycetes</taxon>
        <taxon>Eurotiomycetidae</taxon>
        <taxon>Eurotiales</taxon>
        <taxon>Aspergillaceae</taxon>
        <taxon>Aspergillus</taxon>
        <taxon>Aspergillus subgen. Nidulantes</taxon>
    </lineage>
</organism>
<proteinExistence type="predicted"/>
<comment type="subcellular location">
    <subcellularLocation>
        <location evidence="1">Mitochondrion</location>
    </subcellularLocation>
</comment>
<dbReference type="PANTHER" id="PTHR28554:SF1">
    <property type="entry name" value="LARGE RIBOSOMAL SUBUNIT PROTEIN ML45"/>
    <property type="match status" value="1"/>
</dbReference>
<reference evidence="5 6" key="1">
    <citation type="journal article" date="2018" name="IMA Fungus">
        <title>IMA Genome-F 9: Draft genome sequence of Annulohypoxylon stygium, Aspergillus mulundensis, Berkeleyomyces basicola (syn. Thielaviopsis basicola), Ceratocystis smalleyi, two Cercospora beticola strains, Coleophoma cylindrospora, Fusarium fracticaudum, Phialophora cf. hyalina, and Morchella septimelata.</title>
        <authorList>
            <person name="Wingfield B.D."/>
            <person name="Bills G.F."/>
            <person name="Dong Y."/>
            <person name="Huang W."/>
            <person name="Nel W.J."/>
            <person name="Swalarsk-Parry B.S."/>
            <person name="Vaghefi N."/>
            <person name="Wilken P.M."/>
            <person name="An Z."/>
            <person name="de Beer Z.W."/>
            <person name="De Vos L."/>
            <person name="Chen L."/>
            <person name="Duong T.A."/>
            <person name="Gao Y."/>
            <person name="Hammerbacher A."/>
            <person name="Kikkert J.R."/>
            <person name="Li Y."/>
            <person name="Li H."/>
            <person name="Li K."/>
            <person name="Li Q."/>
            <person name="Liu X."/>
            <person name="Ma X."/>
            <person name="Naidoo K."/>
            <person name="Pethybridge S.J."/>
            <person name="Sun J."/>
            <person name="Steenkamp E.T."/>
            <person name="van der Nest M.A."/>
            <person name="van Wyk S."/>
            <person name="Wingfield M.J."/>
            <person name="Xiong C."/>
            <person name="Yue Q."/>
            <person name="Zhang X."/>
        </authorList>
    </citation>
    <scope>NUCLEOTIDE SEQUENCE [LARGE SCALE GENOMIC DNA]</scope>
    <source>
        <strain evidence="5 6">DSM 5745</strain>
    </source>
</reference>
<keyword evidence="6" id="KW-1185">Reference proteome</keyword>
<dbReference type="GO" id="GO:0005739">
    <property type="term" value="C:mitochondrion"/>
    <property type="evidence" value="ECO:0007669"/>
    <property type="project" value="UniProtKB-SubCell"/>
</dbReference>
<dbReference type="EMBL" id="PVWQ01000003">
    <property type="protein sequence ID" value="RDW86159.1"/>
    <property type="molecule type" value="Genomic_DNA"/>
</dbReference>
<accession>A0A3D8SIJ7</accession>
<keyword evidence="3" id="KW-0496">Mitochondrion</keyword>
<sequence length="317" mass="35814">MASSISGAPLLSAARARTAALSSYSTVGSSQCRQFSLSSQRSREMKGMPQSFSMKQPAQPSMKIRTSEMSRTELPQDIGLLPGTFIKPLWRDLPSIFKQPKERLQFEWLWLKSWFQNFLGLVVYSKSEGRALPLRLRERRLVARDIHQRMYSAFARGETGTVRNICCTGLANSLVKRIEARPKGEQVTWSLDKYIRSPSTWFTGIRVVSDRATQLPNIADSGVRQVVLRITSRQSTGKAQRRAKNGTPAEGSGKQQDCMEYIVIQKLRWMGEEEGWRVWGHATPTTVEDLSSPFFATDMSFADRYEAMKDAAMGTKK</sequence>
<comment type="caution">
    <text evidence="5">The sequence shown here is derived from an EMBL/GenBank/DDBJ whole genome shotgun (WGS) entry which is preliminary data.</text>
</comment>
<dbReference type="GeneID" id="38113171"/>
<evidence type="ECO:0000313" key="5">
    <source>
        <dbReference type="EMBL" id="RDW86159.1"/>
    </source>
</evidence>
<dbReference type="Gene3D" id="3.10.450.240">
    <property type="match status" value="1"/>
</dbReference>
<dbReference type="RefSeq" id="XP_026605683.1">
    <property type="nucleotide sequence ID" value="XM_026744817.1"/>
</dbReference>
<dbReference type="AlphaFoldDB" id="A0A3D8SIJ7"/>
<feature type="region of interest" description="Disordered" evidence="4">
    <location>
        <begin position="234"/>
        <end position="253"/>
    </location>
</feature>
<evidence type="ECO:0000256" key="4">
    <source>
        <dbReference type="SAM" id="MobiDB-lite"/>
    </source>
</evidence>
<dbReference type="OrthoDB" id="19619at2759"/>
<keyword evidence="2" id="KW-0809">Transit peptide</keyword>
<evidence type="ECO:0008006" key="7">
    <source>
        <dbReference type="Google" id="ProtNLM"/>
    </source>
</evidence>
<evidence type="ECO:0000256" key="1">
    <source>
        <dbReference type="ARBA" id="ARBA00004173"/>
    </source>
</evidence>
<dbReference type="PANTHER" id="PTHR28554">
    <property type="entry name" value="39S RIBOSOMAL PROTEIN L45, MITOCHONDRIAL"/>
    <property type="match status" value="1"/>
</dbReference>
<dbReference type="Proteomes" id="UP000256690">
    <property type="component" value="Unassembled WGS sequence"/>
</dbReference>